<keyword evidence="1" id="KW-0472">Membrane</keyword>
<proteinExistence type="predicted"/>
<dbReference type="PATRIC" id="fig|81035.3.peg.1613"/>
<sequence>MGERILRWSYIASALIFAYFTLYVVISGYMEFVAAVPVQVD</sequence>
<name>A0A0N0GI11_PSESX</name>
<evidence type="ECO:0000313" key="2">
    <source>
        <dbReference type="EMBL" id="KPC36752.1"/>
    </source>
</evidence>
<feature type="transmembrane region" description="Helical" evidence="1">
    <location>
        <begin position="7"/>
        <end position="26"/>
    </location>
</feature>
<dbReference type="EMBL" id="LGLN01000006">
    <property type="protein sequence ID" value="KPC36752.1"/>
    <property type="molecule type" value="Genomic_DNA"/>
</dbReference>
<organism evidence="2 3">
    <name type="scientific">Pseudomonas syringae pv. cilantro</name>
    <dbReference type="NCBI Taxonomy" id="81035"/>
    <lineage>
        <taxon>Bacteria</taxon>
        <taxon>Pseudomonadati</taxon>
        <taxon>Pseudomonadota</taxon>
        <taxon>Gammaproteobacteria</taxon>
        <taxon>Pseudomonadales</taxon>
        <taxon>Pseudomonadaceae</taxon>
        <taxon>Pseudomonas</taxon>
        <taxon>Pseudomonas syringae</taxon>
    </lineage>
</organism>
<keyword evidence="1" id="KW-0812">Transmembrane</keyword>
<gene>
    <name evidence="2" type="ORF">ABJ99_1500</name>
</gene>
<reference evidence="2 3" key="2">
    <citation type="submission" date="2015-10" db="EMBL/GenBank/DDBJ databases">
        <title>Comparative genomics and high-throughput reverse genetic screens identify a new phytobacterial MAMP and an Arabidopsis receptor required for immune elicitation.</title>
        <authorList>
            <person name="Mott G.A."/>
            <person name="Thakur S."/>
            <person name="Wang P.W."/>
            <person name="Desveaux D."/>
            <person name="Guttman D.S."/>
        </authorList>
    </citation>
    <scope>NUCLEOTIDE SEQUENCE [LARGE SCALE GENOMIC DNA]</scope>
    <source>
        <strain evidence="2 3">0788_9</strain>
    </source>
</reference>
<dbReference type="Proteomes" id="UP000037891">
    <property type="component" value="Unassembled WGS sequence"/>
</dbReference>
<dbReference type="AlphaFoldDB" id="A0A0N0GI11"/>
<reference evidence="2 3" key="1">
    <citation type="submission" date="2015-07" db="EMBL/GenBank/DDBJ databases">
        <authorList>
            <person name="Noorani M."/>
        </authorList>
    </citation>
    <scope>NUCLEOTIDE SEQUENCE [LARGE SCALE GENOMIC DNA]</scope>
    <source>
        <strain evidence="2 3">0788_9</strain>
    </source>
</reference>
<evidence type="ECO:0000313" key="3">
    <source>
        <dbReference type="Proteomes" id="UP000037891"/>
    </source>
</evidence>
<protein>
    <submittedName>
        <fullName evidence="2">Lysine transporter LysE</fullName>
    </submittedName>
</protein>
<evidence type="ECO:0000256" key="1">
    <source>
        <dbReference type="SAM" id="Phobius"/>
    </source>
</evidence>
<accession>A0A0N0GI11</accession>
<keyword evidence="1" id="KW-1133">Transmembrane helix</keyword>
<comment type="caution">
    <text evidence="2">The sequence shown here is derived from an EMBL/GenBank/DDBJ whole genome shotgun (WGS) entry which is preliminary data.</text>
</comment>